<proteinExistence type="inferred from homology"/>
<comment type="caution">
    <text evidence="8">The sequence shown here is derived from an EMBL/GenBank/DDBJ whole genome shotgun (WGS) entry which is preliminary data.</text>
</comment>
<feature type="domain" description="RagB/SusD" evidence="6">
    <location>
        <begin position="279"/>
        <end position="604"/>
    </location>
</feature>
<dbReference type="Pfam" id="PF07980">
    <property type="entry name" value="SusD_RagB"/>
    <property type="match status" value="1"/>
</dbReference>
<gene>
    <name evidence="8" type="ORF">GCM10023231_33010</name>
</gene>
<keyword evidence="3" id="KW-0732">Signal</keyword>
<dbReference type="Pfam" id="PF14322">
    <property type="entry name" value="SusD-like_3"/>
    <property type="match status" value="1"/>
</dbReference>
<evidence type="ECO:0000313" key="9">
    <source>
        <dbReference type="Proteomes" id="UP001501411"/>
    </source>
</evidence>
<comment type="subcellular location">
    <subcellularLocation>
        <location evidence="1">Cell outer membrane</location>
    </subcellularLocation>
</comment>
<name>A0ABP9BXU5_9SPHI</name>
<evidence type="ECO:0000256" key="4">
    <source>
        <dbReference type="ARBA" id="ARBA00023136"/>
    </source>
</evidence>
<keyword evidence="4" id="KW-0472">Membrane</keyword>
<evidence type="ECO:0000256" key="2">
    <source>
        <dbReference type="ARBA" id="ARBA00006275"/>
    </source>
</evidence>
<accession>A0ABP9BXU5</accession>
<evidence type="ECO:0000259" key="6">
    <source>
        <dbReference type="Pfam" id="PF07980"/>
    </source>
</evidence>
<reference evidence="9" key="1">
    <citation type="journal article" date="2019" name="Int. J. Syst. Evol. Microbiol.">
        <title>The Global Catalogue of Microorganisms (GCM) 10K type strain sequencing project: providing services to taxonomists for standard genome sequencing and annotation.</title>
        <authorList>
            <consortium name="The Broad Institute Genomics Platform"/>
            <consortium name="The Broad Institute Genome Sequencing Center for Infectious Disease"/>
            <person name="Wu L."/>
            <person name="Ma J."/>
        </authorList>
    </citation>
    <scope>NUCLEOTIDE SEQUENCE [LARGE SCALE GENOMIC DNA]</scope>
    <source>
        <strain evidence="9">JCM 18200</strain>
    </source>
</reference>
<dbReference type="InterPro" id="IPR033985">
    <property type="entry name" value="SusD-like_N"/>
</dbReference>
<dbReference type="InterPro" id="IPR011990">
    <property type="entry name" value="TPR-like_helical_dom_sf"/>
</dbReference>
<dbReference type="SUPFAM" id="SSF48452">
    <property type="entry name" value="TPR-like"/>
    <property type="match status" value="1"/>
</dbReference>
<comment type="similarity">
    <text evidence="2">Belongs to the SusD family.</text>
</comment>
<keyword evidence="5" id="KW-0998">Cell outer membrane</keyword>
<dbReference type="EMBL" id="BAABIQ010000042">
    <property type="protein sequence ID" value="GAA4801635.1"/>
    <property type="molecule type" value="Genomic_DNA"/>
</dbReference>
<evidence type="ECO:0000259" key="7">
    <source>
        <dbReference type="Pfam" id="PF14322"/>
    </source>
</evidence>
<evidence type="ECO:0000256" key="3">
    <source>
        <dbReference type="ARBA" id="ARBA00022729"/>
    </source>
</evidence>
<dbReference type="Proteomes" id="UP001501411">
    <property type="component" value="Unassembled WGS sequence"/>
</dbReference>
<evidence type="ECO:0000313" key="8">
    <source>
        <dbReference type="EMBL" id="GAA4801635.1"/>
    </source>
</evidence>
<keyword evidence="9" id="KW-1185">Reference proteome</keyword>
<evidence type="ECO:0000256" key="1">
    <source>
        <dbReference type="ARBA" id="ARBA00004442"/>
    </source>
</evidence>
<protein>
    <submittedName>
        <fullName evidence="8">RagB/SusD family nutrient uptake outer membrane protein</fullName>
    </submittedName>
</protein>
<dbReference type="InterPro" id="IPR012944">
    <property type="entry name" value="SusD_RagB_dom"/>
</dbReference>
<dbReference type="Gene3D" id="1.25.40.390">
    <property type="match status" value="1"/>
</dbReference>
<organism evidence="8 9">
    <name type="scientific">Olivibacter ginsenosidimutans</name>
    <dbReference type="NCBI Taxonomy" id="1176537"/>
    <lineage>
        <taxon>Bacteria</taxon>
        <taxon>Pseudomonadati</taxon>
        <taxon>Bacteroidota</taxon>
        <taxon>Sphingobacteriia</taxon>
        <taxon>Sphingobacteriales</taxon>
        <taxon>Sphingobacteriaceae</taxon>
        <taxon>Olivibacter</taxon>
    </lineage>
</organism>
<feature type="domain" description="SusD-like N-terminal" evidence="7">
    <location>
        <begin position="20"/>
        <end position="200"/>
    </location>
</feature>
<sequence length="605" mass="68382">MEQQPDTILTEDQVYGDSNLIRSVLANFYDRISRGLKPNTTDQYYNWGQRAGGDNNDFTRVDEAIRYDFDNVNQFDRNLWRVYDYELVRNINQFLKGLKESTAITETSKTPLIGEARLIRAWYYFNSCRSLGGMPIVGDEVFDYTPGMDISPLQYPRATEAEMYDYIISECEAIADMMSDRPTTHSARANKWTAKMLEARAALYAASLAKYNNQMAAPVKTVGGEVGIDAGKANAYYQKALDAALDVIQHGPYVLQDKKPEDRARNFYEAVCVKDGNTEVIWARDYYFPGQTIAFTKDNLPTTLAQDANSSFLSVLLNLAEEFEPINTPTPGQGSKFDVGSFNGTPKFYETADELFKDRDPRLGGTVIYPGATFAGSTVVYQAGQLNFQDGKWVKKQGEANSTDKNGNLITSPNGPVYNSSLRLVNKTGFGIRKFLDETPQAGTIGRGSEMWEPRFRIAEAYLIAAEAAFELNGGSNAVSLENINAVRARAGVQPLKTVTFANIVHERRVEFAFEDHRYWDMMRWRLADKTWTGNQSNEAASRRGLWPYRVVAPGNPNDGKWTFEVQNMNFIYPNALNFQPRHYYSELDNSWLNNNPKLVKNPYQ</sequence>
<evidence type="ECO:0000256" key="5">
    <source>
        <dbReference type="ARBA" id="ARBA00023237"/>
    </source>
</evidence>